<feature type="binding site" evidence="15">
    <location>
        <position position="146"/>
    </location>
    <ligand>
        <name>NAD(+)</name>
        <dbReference type="ChEBI" id="CHEBI:57540"/>
    </ligand>
</feature>
<dbReference type="Pfam" id="PF03120">
    <property type="entry name" value="OB_DNA_ligase"/>
    <property type="match status" value="1"/>
</dbReference>
<evidence type="ECO:0000313" key="18">
    <source>
        <dbReference type="EMBL" id="EME67744.1"/>
    </source>
</evidence>
<dbReference type="PROSITE" id="PS01056">
    <property type="entry name" value="DNA_LIGASE_N2"/>
    <property type="match status" value="1"/>
</dbReference>
<dbReference type="InterPro" id="IPR012340">
    <property type="entry name" value="NA-bd_OB-fold"/>
</dbReference>
<dbReference type="PATRIC" id="fig|1244869.3.peg.4323"/>
<proteinExistence type="inferred from homology"/>
<keyword evidence="10 15" id="KW-0520">NAD</keyword>
<evidence type="ECO:0000256" key="11">
    <source>
        <dbReference type="ARBA" id="ARBA00023204"/>
    </source>
</evidence>
<evidence type="ECO:0000256" key="6">
    <source>
        <dbReference type="ARBA" id="ARBA00022723"/>
    </source>
</evidence>
<evidence type="ECO:0000256" key="13">
    <source>
        <dbReference type="ARBA" id="ARBA00034005"/>
    </source>
</evidence>
<evidence type="ECO:0000256" key="14">
    <source>
        <dbReference type="ARBA" id="ARBA00060881"/>
    </source>
</evidence>
<dbReference type="Pfam" id="PF03119">
    <property type="entry name" value="DNA_ligase_ZBD"/>
    <property type="match status" value="1"/>
</dbReference>
<sequence>MIPVAALTPFEARIEHAELAETIARWDEAYHGKDAPEVPDDVYDGAKRRLAGIEERFPELAAKSPLKDKVGAAPSDGFGKLVHAVPMLSLDNAFTPEDVAEFDAKVRRFLGLDGEAPLAYVAEPKIDGLSISLRYEGGTFVSAATRGDGAEGEDVTRNLETFPETMLPRTLGADAPAVIEIRGEVYMTKADFLALNRRQEAAGEKVFANPRNAAAGSLRQLDPGITASRPLSLFAYAMGEASSPPAPSHWLYLERLRAWGFTVNPLIRRCDGIAGLLAAYESLSEARAELPYDIDGIVYKVDDIGLQKRLGFVSRSPRWAIAHKFPAEQATTLLEAIDIQVGRTGALTPVARLTPVNVGGVVVSNATLHNEDEIARKDVRIGDTVIVQRAGDVIPQIVGVVPGKPRGPTSFVYPEVCPVCGAHAVRPEGEVIRRCTGGLTCEAQAKERLKHFVSRGAFDIEGLGDKNIEFLWERGWVRSPADIFRLKARNDAEMLQKLENFEGWGKRSTEKLFESIRTRARMGLERFIFALGIRQIGEATAKRLARHYVTLESWRAAMTEEAKEELTSIEDIGPSVAGDLLDFFKESHNAAALDDLVAAMTELGGGVGDAKVIESSASPVAGKAVVFTGTLATMTRPEAKARAEALGAKVVGSVSKKTDYVVVGADAGSKAAEAAKLGVAILSEQEWLALTGG</sequence>
<dbReference type="EC" id="6.5.1.2" evidence="2 15"/>
<comment type="cofactor">
    <cofactor evidence="15">
        <name>Mg(2+)</name>
        <dbReference type="ChEBI" id="CHEBI:18420"/>
    </cofactor>
    <cofactor evidence="15">
        <name>Mn(2+)</name>
        <dbReference type="ChEBI" id="CHEBI:29035"/>
    </cofactor>
</comment>
<comment type="caution">
    <text evidence="15">Lacks conserved residue(s) required for the propagation of feature annotation.</text>
</comment>
<dbReference type="Pfam" id="PF12826">
    <property type="entry name" value="HHH_2"/>
    <property type="match status" value="1"/>
</dbReference>
<dbReference type="SUPFAM" id="SSF56091">
    <property type="entry name" value="DNA ligase/mRNA capping enzyme, catalytic domain"/>
    <property type="match status" value="1"/>
</dbReference>
<dbReference type="InterPro" id="IPR036420">
    <property type="entry name" value="BRCT_dom_sf"/>
</dbReference>
<dbReference type="InterPro" id="IPR033136">
    <property type="entry name" value="DNA_ligase_CS"/>
</dbReference>
<feature type="binding site" evidence="15">
    <location>
        <position position="324"/>
    </location>
    <ligand>
        <name>NAD(+)</name>
        <dbReference type="ChEBI" id="CHEBI:57540"/>
    </ligand>
</feature>
<evidence type="ECO:0000256" key="8">
    <source>
        <dbReference type="ARBA" id="ARBA00022833"/>
    </source>
</evidence>
<evidence type="ECO:0000259" key="17">
    <source>
        <dbReference type="PROSITE" id="PS50172"/>
    </source>
</evidence>
<dbReference type="SMART" id="SM00292">
    <property type="entry name" value="BRCT"/>
    <property type="match status" value="1"/>
</dbReference>
<dbReference type="PANTHER" id="PTHR23389:SF9">
    <property type="entry name" value="DNA LIGASE"/>
    <property type="match status" value="1"/>
</dbReference>
<accession>M3A5J6</accession>
<keyword evidence="19" id="KW-1185">Reference proteome</keyword>
<dbReference type="Pfam" id="PF01653">
    <property type="entry name" value="DNA_ligase_aden"/>
    <property type="match status" value="1"/>
</dbReference>
<reference evidence="18 19" key="1">
    <citation type="journal article" date="2014" name="Genome Announc.">
        <title>Draft Genome Sequence of Magnetospirillum sp. Strain SO-1, a Freshwater Magnetotactic Bacterium Isolated from the Ol'khovka River, Russia.</title>
        <authorList>
            <person name="Grouzdev D.S."/>
            <person name="Dziuba M.V."/>
            <person name="Sukhacheva M.S."/>
            <person name="Mardanov A.V."/>
            <person name="Beletskiy A.V."/>
            <person name="Kuznetsov B.B."/>
            <person name="Skryabin K.G."/>
        </authorList>
    </citation>
    <scope>NUCLEOTIDE SEQUENCE [LARGE SCALE GENOMIC DNA]</scope>
    <source>
        <strain evidence="18 19">SO-1</strain>
    </source>
</reference>
<feature type="binding site" evidence="15">
    <location>
        <position position="420"/>
    </location>
    <ligand>
        <name>Zn(2+)</name>
        <dbReference type="ChEBI" id="CHEBI:29105"/>
    </ligand>
</feature>
<comment type="caution">
    <text evidence="18">The sequence shown here is derived from an EMBL/GenBank/DDBJ whole genome shotgun (WGS) entry which is preliminary data.</text>
</comment>
<dbReference type="SUPFAM" id="SSF52113">
    <property type="entry name" value="BRCT domain"/>
    <property type="match status" value="1"/>
</dbReference>
<keyword evidence="4 15" id="KW-0436">Ligase</keyword>
<protein>
    <recommendedName>
        <fullName evidence="3 15">DNA ligase</fullName>
        <ecNumber evidence="2 15">6.5.1.2</ecNumber>
    </recommendedName>
    <alternativeName>
        <fullName evidence="15">Polydeoxyribonucleotide synthase [NAD(+)]</fullName>
    </alternativeName>
</protein>
<dbReference type="HAMAP" id="MF_01588">
    <property type="entry name" value="DNA_ligase_A"/>
    <property type="match status" value="1"/>
</dbReference>
<dbReference type="SMART" id="SM00278">
    <property type="entry name" value="HhH1"/>
    <property type="match status" value="3"/>
</dbReference>
<dbReference type="eggNOG" id="COG0272">
    <property type="taxonomic scope" value="Bacteria"/>
</dbReference>
<evidence type="ECO:0000256" key="16">
    <source>
        <dbReference type="RuleBase" id="RU000618"/>
    </source>
</evidence>
<dbReference type="NCBIfam" id="TIGR00575">
    <property type="entry name" value="dnlj"/>
    <property type="match status" value="1"/>
</dbReference>
<evidence type="ECO:0000256" key="5">
    <source>
        <dbReference type="ARBA" id="ARBA00022705"/>
    </source>
</evidence>
<dbReference type="CDD" id="cd00114">
    <property type="entry name" value="LIGANc"/>
    <property type="match status" value="1"/>
</dbReference>
<feature type="binding site" evidence="15">
    <location>
        <position position="441"/>
    </location>
    <ligand>
        <name>Zn(2+)</name>
        <dbReference type="ChEBI" id="CHEBI:29105"/>
    </ligand>
</feature>
<dbReference type="FunFam" id="3.30.470.30:FF:000001">
    <property type="entry name" value="DNA ligase"/>
    <property type="match status" value="1"/>
</dbReference>
<comment type="function">
    <text evidence="1 15">DNA ligase that catalyzes the formation of phosphodiester linkages between 5'-phosphoryl and 3'-hydroxyl groups in double-stranded DNA using NAD as a coenzyme and as the energy source for the reaction. It is essential for DNA replication and repair of damaged DNA.</text>
</comment>
<evidence type="ECO:0000256" key="7">
    <source>
        <dbReference type="ARBA" id="ARBA00022763"/>
    </source>
</evidence>
<dbReference type="STRING" id="1244869.H261_21973"/>
<keyword evidence="11 15" id="KW-0234">DNA repair</keyword>
<dbReference type="NCBIfam" id="NF005932">
    <property type="entry name" value="PRK07956.1"/>
    <property type="match status" value="1"/>
</dbReference>
<dbReference type="EMBL" id="AONQ01000110">
    <property type="protein sequence ID" value="EME67744.1"/>
    <property type="molecule type" value="Genomic_DNA"/>
</dbReference>
<feature type="binding site" evidence="15">
    <location>
        <position position="417"/>
    </location>
    <ligand>
        <name>Zn(2+)</name>
        <dbReference type="ChEBI" id="CHEBI:29105"/>
    </ligand>
</feature>
<evidence type="ECO:0000256" key="10">
    <source>
        <dbReference type="ARBA" id="ARBA00023027"/>
    </source>
</evidence>
<dbReference type="GO" id="GO:0006281">
    <property type="term" value="P:DNA repair"/>
    <property type="evidence" value="ECO:0007669"/>
    <property type="project" value="UniProtKB-KW"/>
</dbReference>
<dbReference type="Gene3D" id="3.30.470.30">
    <property type="entry name" value="DNA ligase/mRNA capping enzyme"/>
    <property type="match status" value="1"/>
</dbReference>
<gene>
    <name evidence="15" type="primary">ligA</name>
    <name evidence="18" type="ORF">H261_21973</name>
</gene>
<dbReference type="Gene3D" id="6.20.10.30">
    <property type="match status" value="1"/>
</dbReference>
<name>M3A5J6_9PROT</name>
<dbReference type="CDD" id="cd17748">
    <property type="entry name" value="BRCT_DNA_ligase_like"/>
    <property type="match status" value="1"/>
</dbReference>
<keyword evidence="12 15" id="KW-0464">Manganese</keyword>
<dbReference type="SUPFAM" id="SSF50249">
    <property type="entry name" value="Nucleic acid-binding proteins"/>
    <property type="match status" value="1"/>
</dbReference>
<dbReference type="GO" id="GO:0046872">
    <property type="term" value="F:metal ion binding"/>
    <property type="evidence" value="ECO:0007669"/>
    <property type="project" value="UniProtKB-KW"/>
</dbReference>
<comment type="similarity">
    <text evidence="14 15">Belongs to the NAD-dependent DNA ligase family. LigA subfamily.</text>
</comment>
<keyword evidence="7 15" id="KW-0227">DNA damage</keyword>
<dbReference type="Gene3D" id="1.10.150.20">
    <property type="entry name" value="5' to 3' exonuclease, C-terminal subdomain"/>
    <property type="match status" value="2"/>
</dbReference>
<evidence type="ECO:0000256" key="1">
    <source>
        <dbReference type="ARBA" id="ARBA00004067"/>
    </source>
</evidence>
<dbReference type="GO" id="GO:0006260">
    <property type="term" value="P:DNA replication"/>
    <property type="evidence" value="ECO:0007669"/>
    <property type="project" value="UniProtKB-KW"/>
</dbReference>
<comment type="catalytic activity">
    <reaction evidence="13 15 16">
        <text>NAD(+) + (deoxyribonucleotide)n-3'-hydroxyl + 5'-phospho-(deoxyribonucleotide)m = (deoxyribonucleotide)n+m + AMP + beta-nicotinamide D-nucleotide.</text>
        <dbReference type="EC" id="6.5.1.2"/>
    </reaction>
</comment>
<dbReference type="InterPro" id="IPR010994">
    <property type="entry name" value="RuvA_2-like"/>
</dbReference>
<dbReference type="FunFam" id="2.40.50.140:FF:000012">
    <property type="entry name" value="DNA ligase"/>
    <property type="match status" value="1"/>
</dbReference>
<dbReference type="Gene3D" id="3.40.50.10190">
    <property type="entry name" value="BRCT domain"/>
    <property type="match status" value="1"/>
</dbReference>
<dbReference type="InterPro" id="IPR041663">
    <property type="entry name" value="DisA/LigA_HHH"/>
</dbReference>
<dbReference type="PIRSF" id="PIRSF001604">
    <property type="entry name" value="LigA"/>
    <property type="match status" value="1"/>
</dbReference>
<dbReference type="InterPro" id="IPR004149">
    <property type="entry name" value="Znf_DNAligase_C4"/>
</dbReference>
<dbReference type="SMART" id="SM00532">
    <property type="entry name" value="LIGANc"/>
    <property type="match status" value="1"/>
</dbReference>
<evidence type="ECO:0000256" key="15">
    <source>
        <dbReference type="HAMAP-Rule" id="MF_01588"/>
    </source>
</evidence>
<dbReference type="Gene3D" id="1.10.287.610">
    <property type="entry name" value="Helix hairpin bin"/>
    <property type="match status" value="1"/>
</dbReference>
<dbReference type="AlphaFoldDB" id="M3A5J6"/>
<dbReference type="GO" id="GO:0003677">
    <property type="term" value="F:DNA binding"/>
    <property type="evidence" value="ECO:0007669"/>
    <property type="project" value="InterPro"/>
</dbReference>
<dbReference type="PANTHER" id="PTHR23389">
    <property type="entry name" value="CHROMOSOME TRANSMISSION FIDELITY FACTOR 18"/>
    <property type="match status" value="1"/>
</dbReference>
<dbReference type="GO" id="GO:0003911">
    <property type="term" value="F:DNA ligase (NAD+) activity"/>
    <property type="evidence" value="ECO:0007669"/>
    <property type="project" value="UniProtKB-UniRule"/>
</dbReference>
<evidence type="ECO:0000256" key="12">
    <source>
        <dbReference type="ARBA" id="ARBA00023211"/>
    </source>
</evidence>
<dbReference type="InterPro" id="IPR001679">
    <property type="entry name" value="DNA_ligase"/>
</dbReference>
<dbReference type="RefSeq" id="WP_008622010.1">
    <property type="nucleotide sequence ID" value="NZ_AONQ01000110.1"/>
</dbReference>
<dbReference type="InterPro" id="IPR013839">
    <property type="entry name" value="DNAligase_adenylation"/>
</dbReference>
<feature type="binding site" evidence="15">
    <location>
        <begin position="89"/>
        <end position="90"/>
    </location>
    <ligand>
        <name>NAD(+)</name>
        <dbReference type="ChEBI" id="CHEBI:57540"/>
    </ligand>
</feature>
<dbReference type="PROSITE" id="PS01055">
    <property type="entry name" value="DNA_LIGASE_N1"/>
    <property type="match status" value="1"/>
</dbReference>
<dbReference type="GO" id="GO:0005829">
    <property type="term" value="C:cytosol"/>
    <property type="evidence" value="ECO:0007669"/>
    <property type="project" value="TreeGrafter"/>
</dbReference>
<dbReference type="InterPro" id="IPR001357">
    <property type="entry name" value="BRCT_dom"/>
</dbReference>
<keyword evidence="9 15" id="KW-0460">Magnesium</keyword>
<feature type="binding site" evidence="15">
    <location>
        <position position="123"/>
    </location>
    <ligand>
        <name>NAD(+)</name>
        <dbReference type="ChEBI" id="CHEBI:57540"/>
    </ligand>
</feature>
<dbReference type="InterPro" id="IPR004150">
    <property type="entry name" value="NAD_DNA_ligase_OB"/>
</dbReference>
<dbReference type="InterPro" id="IPR018239">
    <property type="entry name" value="DNA_ligase_AS"/>
</dbReference>
<dbReference type="Proteomes" id="UP000011744">
    <property type="component" value="Unassembled WGS sequence"/>
</dbReference>
<keyword evidence="6 15" id="KW-0479">Metal-binding</keyword>
<feature type="active site" description="N6-AMP-lysine intermediate" evidence="15">
    <location>
        <position position="125"/>
    </location>
</feature>
<dbReference type="PROSITE" id="PS50172">
    <property type="entry name" value="BRCT"/>
    <property type="match status" value="1"/>
</dbReference>
<feature type="domain" description="BRCT" evidence="17">
    <location>
        <begin position="615"/>
        <end position="688"/>
    </location>
</feature>
<dbReference type="InterPro" id="IPR013840">
    <property type="entry name" value="DNAligase_N"/>
</dbReference>
<feature type="binding site" evidence="15">
    <location>
        <position position="300"/>
    </location>
    <ligand>
        <name>NAD(+)</name>
        <dbReference type="ChEBI" id="CHEBI:57540"/>
    </ligand>
</feature>
<keyword evidence="5 15" id="KW-0235">DNA replication</keyword>
<dbReference type="SUPFAM" id="SSF47781">
    <property type="entry name" value="RuvA domain 2-like"/>
    <property type="match status" value="1"/>
</dbReference>
<evidence type="ECO:0000313" key="19">
    <source>
        <dbReference type="Proteomes" id="UP000011744"/>
    </source>
</evidence>
<dbReference type="Gene3D" id="2.40.50.140">
    <property type="entry name" value="Nucleic acid-binding proteins"/>
    <property type="match status" value="1"/>
</dbReference>
<dbReference type="Pfam" id="PF00533">
    <property type="entry name" value="BRCT"/>
    <property type="match status" value="1"/>
</dbReference>
<evidence type="ECO:0000256" key="9">
    <source>
        <dbReference type="ARBA" id="ARBA00022842"/>
    </source>
</evidence>
<organism evidence="18 19">
    <name type="scientific">Paramagnetospirillum caucaseum</name>
    <dbReference type="NCBI Taxonomy" id="1244869"/>
    <lineage>
        <taxon>Bacteria</taxon>
        <taxon>Pseudomonadati</taxon>
        <taxon>Pseudomonadota</taxon>
        <taxon>Alphaproteobacteria</taxon>
        <taxon>Rhodospirillales</taxon>
        <taxon>Magnetospirillaceae</taxon>
        <taxon>Paramagnetospirillum</taxon>
    </lineage>
</organism>
<keyword evidence="8 15" id="KW-0862">Zinc</keyword>
<dbReference type="FunFam" id="1.10.150.20:FF:000007">
    <property type="entry name" value="DNA ligase"/>
    <property type="match status" value="1"/>
</dbReference>
<evidence type="ECO:0000256" key="2">
    <source>
        <dbReference type="ARBA" id="ARBA00012722"/>
    </source>
</evidence>
<feature type="binding site" evidence="15">
    <location>
        <begin position="40"/>
        <end position="44"/>
    </location>
    <ligand>
        <name>NAD(+)</name>
        <dbReference type="ChEBI" id="CHEBI:57540"/>
    </ligand>
</feature>
<evidence type="ECO:0000256" key="3">
    <source>
        <dbReference type="ARBA" id="ARBA00013308"/>
    </source>
</evidence>
<evidence type="ECO:0000256" key="4">
    <source>
        <dbReference type="ARBA" id="ARBA00022598"/>
    </source>
</evidence>
<dbReference type="OrthoDB" id="9759736at2"/>
<dbReference type="InterPro" id="IPR003583">
    <property type="entry name" value="Hlx-hairpin-Hlx_DNA-bd_motif"/>
</dbReference>
<feature type="binding site" evidence="15">
    <location>
        <position position="184"/>
    </location>
    <ligand>
        <name>NAD(+)</name>
        <dbReference type="ChEBI" id="CHEBI:57540"/>
    </ligand>
</feature>